<reference evidence="3" key="1">
    <citation type="submission" date="2019-10" db="EMBL/GenBank/DDBJ databases">
        <authorList>
            <person name="Zhang R."/>
            <person name="Pan Y."/>
            <person name="Wang J."/>
            <person name="Ma R."/>
            <person name="Yu S."/>
        </authorList>
    </citation>
    <scope>NUCLEOTIDE SEQUENCE</scope>
    <source>
        <strain evidence="3">LA-IB0</strain>
        <tissue evidence="3">Leaf</tissue>
    </source>
</reference>
<organism evidence="3 4">
    <name type="scientific">Buddleja alternifolia</name>
    <dbReference type="NCBI Taxonomy" id="168488"/>
    <lineage>
        <taxon>Eukaryota</taxon>
        <taxon>Viridiplantae</taxon>
        <taxon>Streptophyta</taxon>
        <taxon>Embryophyta</taxon>
        <taxon>Tracheophyta</taxon>
        <taxon>Spermatophyta</taxon>
        <taxon>Magnoliopsida</taxon>
        <taxon>eudicotyledons</taxon>
        <taxon>Gunneridae</taxon>
        <taxon>Pentapetalae</taxon>
        <taxon>asterids</taxon>
        <taxon>lamiids</taxon>
        <taxon>Lamiales</taxon>
        <taxon>Scrophulariaceae</taxon>
        <taxon>Buddlejeae</taxon>
        <taxon>Buddleja</taxon>
    </lineage>
</organism>
<dbReference type="CDD" id="cd07067">
    <property type="entry name" value="HP_PGM_like"/>
    <property type="match status" value="1"/>
</dbReference>
<keyword evidence="4" id="KW-1185">Reference proteome</keyword>
<feature type="active site" description="Proton donor/acceptor" evidence="1">
    <location>
        <position position="121"/>
    </location>
</feature>
<evidence type="ECO:0008006" key="5">
    <source>
        <dbReference type="Google" id="ProtNLM"/>
    </source>
</evidence>
<dbReference type="PROSITE" id="PS00175">
    <property type="entry name" value="PG_MUTASE"/>
    <property type="match status" value="1"/>
</dbReference>
<sequence>MANNNTNNSSNGKSFSHIKRKQTNLPKRIILVRHGESQVNEDEEVLEYIPNYKIKLSEKGSHQAKETGLKIRDIVSDENTNCKVFFYVSPSNRTRETMEGIRETFSKEKVIGVGEECRLREQHFGNFQEVEKRKKIKKTRMRYGKFFYRVPDGESSADVYDRVSTFLEGLWRDMESNKFSNGPSDTDEVNLIIVSHGLTILLFLMKWFNWTVDQFEDLMNPGNCEYRVLQLGHNEEYSLAIHHKVDELKKWGLSEQMIEDQKRRACGSFGIHLNLKPLKCIDATSDDNVEDHSEEKEIVILN</sequence>
<name>A0AAV6YCY9_9LAMI</name>
<dbReference type="SUPFAM" id="SSF53254">
    <property type="entry name" value="Phosphoglycerate mutase-like"/>
    <property type="match status" value="1"/>
</dbReference>
<dbReference type="EMBL" id="WHWC01000001">
    <property type="protein sequence ID" value="KAG8390781.1"/>
    <property type="molecule type" value="Genomic_DNA"/>
</dbReference>
<dbReference type="Gene3D" id="3.40.50.1240">
    <property type="entry name" value="Phosphoglycerate mutase-like"/>
    <property type="match status" value="1"/>
</dbReference>
<gene>
    <name evidence="3" type="ORF">BUALT_Bualt01G0119100</name>
</gene>
<dbReference type="InterPro" id="IPR001345">
    <property type="entry name" value="PG/BPGM_mutase_AS"/>
</dbReference>
<evidence type="ECO:0000256" key="1">
    <source>
        <dbReference type="PIRSR" id="PIRSR613078-1"/>
    </source>
</evidence>
<evidence type="ECO:0000313" key="4">
    <source>
        <dbReference type="Proteomes" id="UP000826271"/>
    </source>
</evidence>
<dbReference type="InterPro" id="IPR029033">
    <property type="entry name" value="His_PPase_superfam"/>
</dbReference>
<dbReference type="InterPro" id="IPR052765">
    <property type="entry name" value="PGM-Related"/>
</dbReference>
<dbReference type="GO" id="GO:0003824">
    <property type="term" value="F:catalytic activity"/>
    <property type="evidence" value="ECO:0007669"/>
    <property type="project" value="InterPro"/>
</dbReference>
<evidence type="ECO:0000313" key="3">
    <source>
        <dbReference type="EMBL" id="KAG8390781.1"/>
    </source>
</evidence>
<feature type="binding site" evidence="2">
    <location>
        <begin position="33"/>
        <end position="40"/>
    </location>
    <ligand>
        <name>substrate</name>
    </ligand>
</feature>
<evidence type="ECO:0000256" key="2">
    <source>
        <dbReference type="PIRSR" id="PIRSR613078-2"/>
    </source>
</evidence>
<dbReference type="Proteomes" id="UP000826271">
    <property type="component" value="Unassembled WGS sequence"/>
</dbReference>
<dbReference type="AlphaFoldDB" id="A0AAV6YCY9"/>
<proteinExistence type="predicted"/>
<feature type="active site" description="Tele-phosphohistidine intermediate" evidence="1">
    <location>
        <position position="34"/>
    </location>
</feature>
<feature type="binding site" evidence="2">
    <location>
        <position position="132"/>
    </location>
    <ligand>
        <name>substrate</name>
    </ligand>
</feature>
<dbReference type="PANTHER" id="PTHR46192">
    <property type="entry name" value="BROAD-RANGE ACID PHOSPHATASE DET1"/>
    <property type="match status" value="1"/>
</dbReference>
<protein>
    <recommendedName>
        <fullName evidence="5">Phosphoglycerate mutase</fullName>
    </recommendedName>
</protein>
<dbReference type="InterPro" id="IPR013078">
    <property type="entry name" value="His_Pase_superF_clade-1"/>
</dbReference>
<accession>A0AAV6YCY9</accession>
<dbReference type="Pfam" id="PF00300">
    <property type="entry name" value="His_Phos_1"/>
    <property type="match status" value="1"/>
</dbReference>
<dbReference type="SMART" id="SM00855">
    <property type="entry name" value="PGAM"/>
    <property type="match status" value="1"/>
</dbReference>
<feature type="binding site" evidence="2">
    <location>
        <position position="93"/>
    </location>
    <ligand>
        <name>substrate</name>
    </ligand>
</feature>
<comment type="caution">
    <text evidence="3">The sequence shown here is derived from an EMBL/GenBank/DDBJ whole genome shotgun (WGS) entry which is preliminary data.</text>
</comment>